<keyword evidence="1" id="KW-1133">Transmembrane helix</keyword>
<sequence>MENIPKNPKTTFFLFELLSTICSMLIIIAIVICELYTYNIRIVPLTFYAGYWTSPFILFTAVIYSIEKSRQDGKFYKLAISFALFSLLVCLIGIMLSLFTIYWIIDIIDAQVYYEYRVEIIVQTALLILASGICLIDVFSLTCCCCSNVSTVSKDTITHQNNLRTHSKNTQQLPTQITNVTDPLQLHSYPQGYQVNQGYDQNYSQPNNFPPPYS</sequence>
<protein>
    <submittedName>
        <fullName evidence="3">Uncharacterized protein</fullName>
    </submittedName>
</protein>
<dbReference type="Proteomes" id="UP000050791">
    <property type="component" value="Unassembled WGS sequence"/>
</dbReference>
<feature type="transmembrane region" description="Helical" evidence="1">
    <location>
        <begin position="49"/>
        <end position="66"/>
    </location>
</feature>
<keyword evidence="1" id="KW-0812">Transmembrane</keyword>
<accession>A0AA85B8N0</accession>
<feature type="transmembrane region" description="Helical" evidence="1">
    <location>
        <begin position="12"/>
        <end position="37"/>
    </location>
</feature>
<reference evidence="3" key="1">
    <citation type="submission" date="2023-11" db="UniProtKB">
        <authorList>
            <consortium name="WormBaseParasite"/>
        </authorList>
    </citation>
    <scope>IDENTIFICATION</scope>
</reference>
<dbReference type="WBParaSite" id="SMTH1_35000.1">
    <property type="protein sequence ID" value="SMTH1_35000.1"/>
    <property type="gene ID" value="SMTH1_35000"/>
</dbReference>
<feature type="transmembrane region" description="Helical" evidence="1">
    <location>
        <begin position="125"/>
        <end position="149"/>
    </location>
</feature>
<evidence type="ECO:0000256" key="1">
    <source>
        <dbReference type="SAM" id="Phobius"/>
    </source>
</evidence>
<evidence type="ECO:0000313" key="3">
    <source>
        <dbReference type="WBParaSite" id="SMTH1_35000.1"/>
    </source>
</evidence>
<dbReference type="AlphaFoldDB" id="A0AA85B8N0"/>
<feature type="transmembrane region" description="Helical" evidence="1">
    <location>
        <begin position="78"/>
        <end position="105"/>
    </location>
</feature>
<evidence type="ECO:0000313" key="2">
    <source>
        <dbReference type="Proteomes" id="UP000050791"/>
    </source>
</evidence>
<keyword evidence="1" id="KW-0472">Membrane</keyword>
<name>A0AA85B8N0_9TREM</name>
<organism evidence="2 3">
    <name type="scientific">Schistosoma mattheei</name>
    <dbReference type="NCBI Taxonomy" id="31246"/>
    <lineage>
        <taxon>Eukaryota</taxon>
        <taxon>Metazoa</taxon>
        <taxon>Spiralia</taxon>
        <taxon>Lophotrochozoa</taxon>
        <taxon>Platyhelminthes</taxon>
        <taxon>Trematoda</taxon>
        <taxon>Digenea</taxon>
        <taxon>Strigeidida</taxon>
        <taxon>Schistosomatoidea</taxon>
        <taxon>Schistosomatidae</taxon>
        <taxon>Schistosoma</taxon>
    </lineage>
</organism>
<proteinExistence type="predicted"/>